<gene>
    <name evidence="1" type="ORF">AU252_14825</name>
</gene>
<organism evidence="1">
    <name type="scientific">Pseudarthrobacter sulfonivorans</name>
    <dbReference type="NCBI Taxonomy" id="121292"/>
    <lineage>
        <taxon>Bacteria</taxon>
        <taxon>Bacillati</taxon>
        <taxon>Actinomycetota</taxon>
        <taxon>Actinomycetes</taxon>
        <taxon>Micrococcales</taxon>
        <taxon>Micrococcaceae</taxon>
        <taxon>Pseudarthrobacter</taxon>
    </lineage>
</organism>
<dbReference type="InterPro" id="IPR036249">
    <property type="entry name" value="Thioredoxin-like_sf"/>
</dbReference>
<dbReference type="KEGG" id="psul:AU252_14825"/>
<accession>A0A0U3QRN4</accession>
<dbReference type="Proteomes" id="UP000065151">
    <property type="component" value="Chromosome"/>
</dbReference>
<reference evidence="1 2" key="1">
    <citation type="submission" date="2015-12" db="EMBL/GenBank/DDBJ databases">
        <authorList>
            <person name="Shamseldin A."/>
            <person name="Moawad H."/>
            <person name="Abd El-Rahim W.M."/>
            <person name="Sadowsky M.J."/>
        </authorList>
    </citation>
    <scope>NUCLEOTIDE SEQUENCE [LARGE SCALE GENOMIC DNA]</scope>
    <source>
        <strain evidence="1 2">Ar51</strain>
    </source>
</reference>
<proteinExistence type="predicted"/>
<protein>
    <submittedName>
        <fullName evidence="1">NrdH-redoxin</fullName>
    </submittedName>
</protein>
<dbReference type="EMBL" id="CP013747">
    <property type="protein sequence ID" value="ALV42261.1"/>
    <property type="molecule type" value="Genomic_DNA"/>
</dbReference>
<dbReference type="Pfam" id="PF05768">
    <property type="entry name" value="Glrx-like"/>
    <property type="match status" value="1"/>
</dbReference>
<dbReference type="RefSeq" id="WP_058931380.1">
    <property type="nucleotide sequence ID" value="NZ_CP013747.1"/>
</dbReference>
<evidence type="ECO:0000313" key="2">
    <source>
        <dbReference type="Proteomes" id="UP000065151"/>
    </source>
</evidence>
<dbReference type="STRING" id="121292.AU252_14825"/>
<dbReference type="AlphaFoldDB" id="A0A0U3QRN4"/>
<sequence>MAKPEVVLITKADCHLCAGARDAVGRVTASLGLGWTEQQVDELPELRERYAEEIPVVLVDGIQRDFWKIDEARLERVLKRAMAQSASGLAE</sequence>
<name>A0A0U3QRN4_9MICC</name>
<dbReference type="SUPFAM" id="SSF52833">
    <property type="entry name" value="Thioredoxin-like"/>
    <property type="match status" value="1"/>
</dbReference>
<evidence type="ECO:0000313" key="1">
    <source>
        <dbReference type="EMBL" id="ALV42261.1"/>
    </source>
</evidence>
<dbReference type="Gene3D" id="3.40.30.10">
    <property type="entry name" value="Glutaredoxin"/>
    <property type="match status" value="1"/>
</dbReference>
<dbReference type="InterPro" id="IPR008554">
    <property type="entry name" value="Glutaredoxin-like"/>
</dbReference>